<dbReference type="PROSITE" id="PS50110">
    <property type="entry name" value="RESPONSE_REGULATORY"/>
    <property type="match status" value="1"/>
</dbReference>
<dbReference type="EMBL" id="FWFZ01000003">
    <property type="protein sequence ID" value="SLN28194.1"/>
    <property type="molecule type" value="Genomic_DNA"/>
</dbReference>
<proteinExistence type="predicted"/>
<dbReference type="AlphaFoldDB" id="A0A1Y5RY12"/>
<dbReference type="SMART" id="SM00448">
    <property type="entry name" value="REC"/>
    <property type="match status" value="1"/>
</dbReference>
<gene>
    <name evidence="6" type="primary">pleD</name>
    <name evidence="6" type="ORF">ROA7023_00942</name>
</gene>
<feature type="domain" description="Response regulatory" evidence="4">
    <location>
        <begin position="4"/>
        <end position="120"/>
    </location>
</feature>
<dbReference type="InterPro" id="IPR000160">
    <property type="entry name" value="GGDEF_dom"/>
</dbReference>
<dbReference type="GO" id="GO:0005886">
    <property type="term" value="C:plasma membrane"/>
    <property type="evidence" value="ECO:0007669"/>
    <property type="project" value="TreeGrafter"/>
</dbReference>
<dbReference type="PANTHER" id="PTHR45138">
    <property type="entry name" value="REGULATORY COMPONENTS OF SENSORY TRANSDUCTION SYSTEM"/>
    <property type="match status" value="1"/>
</dbReference>
<dbReference type="Gene3D" id="3.40.50.2300">
    <property type="match status" value="1"/>
</dbReference>
<dbReference type="Pfam" id="PF00990">
    <property type="entry name" value="GGDEF"/>
    <property type="match status" value="1"/>
</dbReference>
<evidence type="ECO:0000259" key="5">
    <source>
        <dbReference type="PROSITE" id="PS50887"/>
    </source>
</evidence>
<comment type="catalytic activity">
    <reaction evidence="2">
        <text>2 GTP = 3',3'-c-di-GMP + 2 diphosphate</text>
        <dbReference type="Rhea" id="RHEA:24898"/>
        <dbReference type="ChEBI" id="CHEBI:33019"/>
        <dbReference type="ChEBI" id="CHEBI:37565"/>
        <dbReference type="ChEBI" id="CHEBI:58805"/>
        <dbReference type="EC" id="2.7.7.65"/>
    </reaction>
</comment>
<dbReference type="InterPro" id="IPR011006">
    <property type="entry name" value="CheY-like_superfamily"/>
</dbReference>
<dbReference type="SUPFAM" id="SSF52172">
    <property type="entry name" value="CheY-like"/>
    <property type="match status" value="2"/>
</dbReference>
<dbReference type="GO" id="GO:0052621">
    <property type="term" value="F:diguanylate cyclase activity"/>
    <property type="evidence" value="ECO:0007669"/>
    <property type="project" value="UniProtKB-EC"/>
</dbReference>
<accession>A0A1Y5RY12</accession>
<dbReference type="CDD" id="cd00156">
    <property type="entry name" value="REC"/>
    <property type="match status" value="1"/>
</dbReference>
<dbReference type="InterPro" id="IPR043128">
    <property type="entry name" value="Rev_trsase/Diguanyl_cyclase"/>
</dbReference>
<dbReference type="GO" id="GO:1902201">
    <property type="term" value="P:negative regulation of bacterial-type flagellum-dependent cell motility"/>
    <property type="evidence" value="ECO:0007669"/>
    <property type="project" value="TreeGrafter"/>
</dbReference>
<dbReference type="SMART" id="SM00267">
    <property type="entry name" value="GGDEF"/>
    <property type="match status" value="1"/>
</dbReference>
<dbReference type="InterPro" id="IPR001789">
    <property type="entry name" value="Sig_transdc_resp-reg_receiver"/>
</dbReference>
<dbReference type="Gene3D" id="3.30.70.270">
    <property type="match status" value="1"/>
</dbReference>
<dbReference type="RefSeq" id="WP_085877855.1">
    <property type="nucleotide sequence ID" value="NZ_FWFZ01000003.1"/>
</dbReference>
<feature type="domain" description="GGDEF" evidence="5">
    <location>
        <begin position="325"/>
        <end position="463"/>
    </location>
</feature>
<dbReference type="EC" id="2.7.7.65" evidence="1"/>
<protein>
    <recommendedName>
        <fullName evidence="1">diguanylate cyclase</fullName>
        <ecNumber evidence="1">2.7.7.65</ecNumber>
    </recommendedName>
</protein>
<evidence type="ECO:0000256" key="2">
    <source>
        <dbReference type="ARBA" id="ARBA00034247"/>
    </source>
</evidence>
<keyword evidence="7" id="KW-1185">Reference proteome</keyword>
<evidence type="ECO:0000256" key="1">
    <source>
        <dbReference type="ARBA" id="ARBA00012528"/>
    </source>
</evidence>
<dbReference type="OrthoDB" id="9812260at2"/>
<dbReference type="Pfam" id="PF00072">
    <property type="entry name" value="Response_reg"/>
    <property type="match status" value="1"/>
</dbReference>
<evidence type="ECO:0000256" key="3">
    <source>
        <dbReference type="PROSITE-ProRule" id="PRU00169"/>
    </source>
</evidence>
<dbReference type="NCBIfam" id="TIGR00254">
    <property type="entry name" value="GGDEF"/>
    <property type="match status" value="1"/>
</dbReference>
<dbReference type="PROSITE" id="PS50887">
    <property type="entry name" value="GGDEF"/>
    <property type="match status" value="1"/>
</dbReference>
<sequence length="463" mass="49835">MSASILVVDETVTNRIVLKVKLLAARYEVCVASSLSEARRSVDDVAPDLVLVDAGQDATNALAFFQDMRNQQRTRHVPIIAIGGFCGPDARLAALAAGANDVLSKPVHEVMLLARIRSLLRARDAESEIALRDDTSRALGFAEQPETFQGPSRTALIVPDSPAGMLRARGIVAAMPGGARVCSLGDALGPGNGTRDIDLFVIDATCMDQEAFAAEIYRLVPELRSRSESRHAAVIVILPKGTEGMAGMVLDLGANDLVGYDVSMQELVYRAKGLLRRKRHQDRQRATLRNGIKAAITDPLTGLHNRRYAEPHLERLAEAGRRTGRPFAVMVLDIDHFKSINDRWGHAAGDCVLREVAQRLQANVRVVDLLARIGGEEFLLAMPDTTPRLAQMAAERLCNLIEEEPFSLPGSRTPLSVTLSIGVALAGKVGSTVEDLQGLFGRADAALYAAKTAGRNTVSLSAA</sequence>
<evidence type="ECO:0000259" key="4">
    <source>
        <dbReference type="PROSITE" id="PS50110"/>
    </source>
</evidence>
<evidence type="ECO:0000313" key="7">
    <source>
        <dbReference type="Proteomes" id="UP000193900"/>
    </source>
</evidence>
<dbReference type="CDD" id="cd01949">
    <property type="entry name" value="GGDEF"/>
    <property type="match status" value="1"/>
</dbReference>
<organism evidence="6 7">
    <name type="scientific">Roseisalinus antarcticus</name>
    <dbReference type="NCBI Taxonomy" id="254357"/>
    <lineage>
        <taxon>Bacteria</taxon>
        <taxon>Pseudomonadati</taxon>
        <taxon>Pseudomonadota</taxon>
        <taxon>Alphaproteobacteria</taxon>
        <taxon>Rhodobacterales</taxon>
        <taxon>Roseobacteraceae</taxon>
        <taxon>Roseisalinus</taxon>
    </lineage>
</organism>
<dbReference type="InterPro" id="IPR029787">
    <property type="entry name" value="Nucleotide_cyclase"/>
</dbReference>
<dbReference type="SUPFAM" id="SSF55073">
    <property type="entry name" value="Nucleotide cyclase"/>
    <property type="match status" value="1"/>
</dbReference>
<reference evidence="6 7" key="1">
    <citation type="submission" date="2017-03" db="EMBL/GenBank/DDBJ databases">
        <authorList>
            <person name="Afonso C.L."/>
            <person name="Miller P.J."/>
            <person name="Scott M.A."/>
            <person name="Spackman E."/>
            <person name="Goraichik I."/>
            <person name="Dimitrov K.M."/>
            <person name="Suarez D.L."/>
            <person name="Swayne D.E."/>
        </authorList>
    </citation>
    <scope>NUCLEOTIDE SEQUENCE [LARGE SCALE GENOMIC DNA]</scope>
    <source>
        <strain evidence="6 7">CECT 7023</strain>
    </source>
</reference>
<keyword evidence="3" id="KW-0597">Phosphoprotein</keyword>
<dbReference type="InterPro" id="IPR050469">
    <property type="entry name" value="Diguanylate_Cyclase"/>
</dbReference>
<dbReference type="Proteomes" id="UP000193900">
    <property type="component" value="Unassembled WGS sequence"/>
</dbReference>
<dbReference type="GO" id="GO:0000160">
    <property type="term" value="P:phosphorelay signal transduction system"/>
    <property type="evidence" value="ECO:0007669"/>
    <property type="project" value="InterPro"/>
</dbReference>
<dbReference type="GO" id="GO:0043709">
    <property type="term" value="P:cell adhesion involved in single-species biofilm formation"/>
    <property type="evidence" value="ECO:0007669"/>
    <property type="project" value="TreeGrafter"/>
</dbReference>
<dbReference type="FunFam" id="3.30.70.270:FF:000001">
    <property type="entry name" value="Diguanylate cyclase domain protein"/>
    <property type="match status" value="1"/>
</dbReference>
<dbReference type="PANTHER" id="PTHR45138:SF9">
    <property type="entry name" value="DIGUANYLATE CYCLASE DGCM-RELATED"/>
    <property type="match status" value="1"/>
</dbReference>
<feature type="modified residue" description="4-aspartylphosphate" evidence="3">
    <location>
        <position position="53"/>
    </location>
</feature>
<name>A0A1Y5RY12_9RHOB</name>
<evidence type="ECO:0000313" key="6">
    <source>
        <dbReference type="EMBL" id="SLN28194.1"/>
    </source>
</evidence>